<dbReference type="SUPFAM" id="SSF54001">
    <property type="entry name" value="Cysteine proteinases"/>
    <property type="match status" value="1"/>
</dbReference>
<reference evidence="6 7" key="1">
    <citation type="journal article" date="2023" name="Plants (Basel)">
        <title>Bridging the Gap: Combining Genomics and Transcriptomics Approaches to Understand Stylosanthes scabra, an Orphan Legume from the Brazilian Caatinga.</title>
        <authorList>
            <person name="Ferreira-Neto J.R.C."/>
            <person name="da Silva M.D."/>
            <person name="Binneck E."/>
            <person name="de Melo N.F."/>
            <person name="da Silva R.H."/>
            <person name="de Melo A.L.T.M."/>
            <person name="Pandolfi V."/>
            <person name="Bustamante F.O."/>
            <person name="Brasileiro-Vidal A.C."/>
            <person name="Benko-Iseppon A.M."/>
        </authorList>
    </citation>
    <scope>NUCLEOTIDE SEQUENCE [LARGE SCALE GENOMIC DNA]</scope>
    <source>
        <tissue evidence="6">Leaves</tissue>
    </source>
</reference>
<evidence type="ECO:0000256" key="4">
    <source>
        <dbReference type="ARBA" id="ARBA00022807"/>
    </source>
</evidence>
<evidence type="ECO:0000313" key="7">
    <source>
        <dbReference type="Proteomes" id="UP001341840"/>
    </source>
</evidence>
<keyword evidence="3" id="KW-0378">Hydrolase</keyword>
<evidence type="ECO:0000256" key="3">
    <source>
        <dbReference type="ARBA" id="ARBA00022801"/>
    </source>
</evidence>
<evidence type="ECO:0000259" key="5">
    <source>
        <dbReference type="PROSITE" id="PS50600"/>
    </source>
</evidence>
<dbReference type="InterPro" id="IPR038765">
    <property type="entry name" value="Papain-like_cys_pep_sf"/>
</dbReference>
<sequence>MSTRLYNWATKSTKTNDYGHLFNFKTGKEYTAMRYHFFSLGEGAELELTLFAPVLYANHWWLYVLDVENRKFYTLDSLNPKSSGGDRNKLGRFASNVLNQMRVRAGATTLFPNMTKNVGLHSFLAKYILVPRQPNAHDCGIYVLKYMDIVNPSLLGKRNFTVPVWTEFREQYVECILYHDDTYFRHKAIKASNLVTRHPRRSTALQSPYTQLNTADLESGKSDA</sequence>
<dbReference type="InterPro" id="IPR003653">
    <property type="entry name" value="Peptidase_C48_C"/>
</dbReference>
<proteinExistence type="inferred from homology"/>
<keyword evidence="2" id="KW-0645">Protease</keyword>
<evidence type="ECO:0000256" key="1">
    <source>
        <dbReference type="ARBA" id="ARBA00005234"/>
    </source>
</evidence>
<comment type="similarity">
    <text evidence="1">Belongs to the peptidase C48 family.</text>
</comment>
<dbReference type="PROSITE" id="PS50600">
    <property type="entry name" value="ULP_PROTEASE"/>
    <property type="match status" value="1"/>
</dbReference>
<dbReference type="EMBL" id="JASCZI010151049">
    <property type="protein sequence ID" value="MED6167863.1"/>
    <property type="molecule type" value="Genomic_DNA"/>
</dbReference>
<keyword evidence="4" id="KW-0788">Thiol protease</keyword>
<dbReference type="Proteomes" id="UP001341840">
    <property type="component" value="Unassembled WGS sequence"/>
</dbReference>
<protein>
    <recommendedName>
        <fullName evidence="5">Ubiquitin-like protease family profile domain-containing protein</fullName>
    </recommendedName>
</protein>
<evidence type="ECO:0000256" key="2">
    <source>
        <dbReference type="ARBA" id="ARBA00022670"/>
    </source>
</evidence>
<name>A0ABU6V674_9FABA</name>
<evidence type="ECO:0000313" key="6">
    <source>
        <dbReference type="EMBL" id="MED6167863.1"/>
    </source>
</evidence>
<organism evidence="6 7">
    <name type="scientific">Stylosanthes scabra</name>
    <dbReference type="NCBI Taxonomy" id="79078"/>
    <lineage>
        <taxon>Eukaryota</taxon>
        <taxon>Viridiplantae</taxon>
        <taxon>Streptophyta</taxon>
        <taxon>Embryophyta</taxon>
        <taxon>Tracheophyta</taxon>
        <taxon>Spermatophyta</taxon>
        <taxon>Magnoliopsida</taxon>
        <taxon>eudicotyledons</taxon>
        <taxon>Gunneridae</taxon>
        <taxon>Pentapetalae</taxon>
        <taxon>rosids</taxon>
        <taxon>fabids</taxon>
        <taxon>Fabales</taxon>
        <taxon>Fabaceae</taxon>
        <taxon>Papilionoideae</taxon>
        <taxon>50 kb inversion clade</taxon>
        <taxon>dalbergioids sensu lato</taxon>
        <taxon>Dalbergieae</taxon>
        <taxon>Pterocarpus clade</taxon>
        <taxon>Stylosanthes</taxon>
    </lineage>
</organism>
<comment type="caution">
    <text evidence="6">The sequence shown here is derived from an EMBL/GenBank/DDBJ whole genome shotgun (WGS) entry which is preliminary data.</text>
</comment>
<feature type="domain" description="Ubiquitin-like protease family profile" evidence="5">
    <location>
        <begin position="1"/>
        <end position="150"/>
    </location>
</feature>
<gene>
    <name evidence="6" type="ORF">PIB30_006834</name>
</gene>
<accession>A0ABU6V674</accession>
<dbReference type="Pfam" id="PF02902">
    <property type="entry name" value="Peptidase_C48"/>
    <property type="match status" value="1"/>
</dbReference>
<dbReference type="PANTHER" id="PTHR12606">
    <property type="entry name" value="SENTRIN/SUMO-SPECIFIC PROTEASE"/>
    <property type="match status" value="1"/>
</dbReference>
<keyword evidence="7" id="KW-1185">Reference proteome</keyword>
<dbReference type="Gene3D" id="3.40.395.10">
    <property type="entry name" value="Adenoviral Proteinase, Chain A"/>
    <property type="match status" value="1"/>
</dbReference>
<dbReference type="PANTHER" id="PTHR12606:SF136">
    <property type="entry name" value="ULP1 PROTEASE FAMILY PROTEIN"/>
    <property type="match status" value="1"/>
</dbReference>